<comment type="caution">
    <text evidence="2">The sequence shown here is derived from an EMBL/GenBank/DDBJ whole genome shotgun (WGS) entry which is preliminary data.</text>
</comment>
<dbReference type="AlphaFoldDB" id="A0A934VZP4"/>
<sequence>MSTLISSYTPTSSRNDDVEADEQRRRERELRMRKKADRQTMESYLELRKQELASPLHESVETSQGLLLALLRNEADEEQEDAVRYGASLLPRQTPVTKGDVRATPPASEKQSAALRERTYAPLSRPATISVPSDATRRAPMLPATSTNDASSKEQAAPSQAVPHAAGIPSVERFASLADGWDRMLDDLQLDVAGGLVSPEKMLGMLRSLQPLAKSIGSSAIDPTDARRIAGACHFLSAFVDSMSCDTSERIGLMRALNDSRQLIDGPHQRTASDMGGFDRLHPETGTEAESANDRKTLYAYLEILKSMASPVNSDANVSKLVARLADMQTSKPSAAMRRLAEQGDSSISLYADQIFRQLQELDAKGKSVRSPRLRMVLGTWLEDERKNMLAAIRHAEDIGAYISARRSRDEAHELERRAETMPLTILQKA</sequence>
<name>A0A934VZP4_9BURK</name>
<keyword evidence="3" id="KW-1185">Reference proteome</keyword>
<feature type="compositionally biased region" description="Polar residues" evidence="1">
    <location>
        <begin position="1"/>
        <end position="13"/>
    </location>
</feature>
<feature type="region of interest" description="Disordered" evidence="1">
    <location>
        <begin position="1"/>
        <end position="41"/>
    </location>
</feature>
<protein>
    <submittedName>
        <fullName evidence="2">Uncharacterized protein</fullName>
    </submittedName>
</protein>
<dbReference type="RefSeq" id="WP_200589893.1">
    <property type="nucleotide sequence ID" value="NZ_JAEPBG010000001.1"/>
</dbReference>
<reference evidence="2" key="1">
    <citation type="submission" date="2021-01" db="EMBL/GenBank/DDBJ databases">
        <title>Genome sequence of strain Noviherbaspirillum sp. DKR-6.</title>
        <authorList>
            <person name="Chaudhary D.K."/>
        </authorList>
    </citation>
    <scope>NUCLEOTIDE SEQUENCE</scope>
    <source>
        <strain evidence="2">DKR-6</strain>
    </source>
</reference>
<dbReference type="Proteomes" id="UP000622890">
    <property type="component" value="Unassembled WGS sequence"/>
</dbReference>
<feature type="compositionally biased region" description="Basic and acidic residues" evidence="1">
    <location>
        <begin position="14"/>
        <end position="30"/>
    </location>
</feature>
<organism evidence="2 3">
    <name type="scientific">Noviherbaspirillum pedocola</name>
    <dbReference type="NCBI Taxonomy" id="2801341"/>
    <lineage>
        <taxon>Bacteria</taxon>
        <taxon>Pseudomonadati</taxon>
        <taxon>Pseudomonadota</taxon>
        <taxon>Betaproteobacteria</taxon>
        <taxon>Burkholderiales</taxon>
        <taxon>Oxalobacteraceae</taxon>
        <taxon>Noviherbaspirillum</taxon>
    </lineage>
</organism>
<feature type="compositionally biased region" description="Polar residues" evidence="1">
    <location>
        <begin position="144"/>
        <end position="158"/>
    </location>
</feature>
<proteinExistence type="predicted"/>
<gene>
    <name evidence="2" type="ORF">JJB74_01230</name>
</gene>
<evidence type="ECO:0000313" key="3">
    <source>
        <dbReference type="Proteomes" id="UP000622890"/>
    </source>
</evidence>
<evidence type="ECO:0000313" key="2">
    <source>
        <dbReference type="EMBL" id="MBK4733241.1"/>
    </source>
</evidence>
<dbReference type="EMBL" id="JAEPBG010000001">
    <property type="protein sequence ID" value="MBK4733241.1"/>
    <property type="molecule type" value="Genomic_DNA"/>
</dbReference>
<evidence type="ECO:0000256" key="1">
    <source>
        <dbReference type="SAM" id="MobiDB-lite"/>
    </source>
</evidence>
<accession>A0A934VZP4</accession>
<feature type="region of interest" description="Disordered" evidence="1">
    <location>
        <begin position="94"/>
        <end position="165"/>
    </location>
</feature>